<dbReference type="CDD" id="cd11299">
    <property type="entry name" value="O-FucT_plant"/>
    <property type="match status" value="1"/>
</dbReference>
<comment type="caution">
    <text evidence="17">The sequence shown here is derived from an EMBL/GenBank/DDBJ whole genome shotgun (WGS) entry which is preliminary data.</text>
</comment>
<evidence type="ECO:0000313" key="18">
    <source>
        <dbReference type="Proteomes" id="UP000824890"/>
    </source>
</evidence>
<comment type="subcellular location">
    <subcellularLocation>
        <location evidence="1">Membrane</location>
        <topology evidence="1">Single-pass type II membrane protein</topology>
    </subcellularLocation>
</comment>
<feature type="transmembrane region" description="Helical" evidence="16">
    <location>
        <begin position="104"/>
        <end position="123"/>
    </location>
</feature>
<evidence type="ECO:0000256" key="5">
    <source>
        <dbReference type="ARBA" id="ARBA00022679"/>
    </source>
</evidence>
<evidence type="ECO:0000256" key="13">
    <source>
        <dbReference type="ARBA" id="ARBA00030350"/>
    </source>
</evidence>
<evidence type="ECO:0000256" key="6">
    <source>
        <dbReference type="ARBA" id="ARBA00022692"/>
    </source>
</evidence>
<dbReference type="InterPro" id="IPR019378">
    <property type="entry name" value="GDP-Fuc_O-FucTrfase"/>
</dbReference>
<reference evidence="17 18" key="1">
    <citation type="submission" date="2021-05" db="EMBL/GenBank/DDBJ databases">
        <title>Genome Assembly of Synthetic Allotetraploid Brassica napus Reveals Homoeologous Exchanges between Subgenomes.</title>
        <authorList>
            <person name="Davis J.T."/>
        </authorList>
    </citation>
    <scope>NUCLEOTIDE SEQUENCE [LARGE SCALE GENOMIC DNA]</scope>
    <source>
        <strain evidence="18">cv. Da-Ae</strain>
        <tissue evidence="17">Seedling</tissue>
    </source>
</reference>
<accession>A0ABQ8BZZ6</accession>
<evidence type="ECO:0000256" key="16">
    <source>
        <dbReference type="SAM" id="Phobius"/>
    </source>
</evidence>
<dbReference type="PANTHER" id="PTHR31741:SF68">
    <property type="entry name" value="RHAMNOGALACTURONAN I RHAMNOSYLTRANSFERASE 4"/>
    <property type="match status" value="1"/>
</dbReference>
<feature type="transmembrane region" description="Helical" evidence="16">
    <location>
        <begin position="191"/>
        <end position="212"/>
    </location>
</feature>
<organism evidence="17 18">
    <name type="scientific">Brassica napus</name>
    <name type="common">Rape</name>
    <dbReference type="NCBI Taxonomy" id="3708"/>
    <lineage>
        <taxon>Eukaryota</taxon>
        <taxon>Viridiplantae</taxon>
        <taxon>Streptophyta</taxon>
        <taxon>Embryophyta</taxon>
        <taxon>Tracheophyta</taxon>
        <taxon>Spermatophyta</taxon>
        <taxon>Magnoliopsida</taxon>
        <taxon>eudicotyledons</taxon>
        <taxon>Gunneridae</taxon>
        <taxon>Pentapetalae</taxon>
        <taxon>rosids</taxon>
        <taxon>malvids</taxon>
        <taxon>Brassicales</taxon>
        <taxon>Brassicaceae</taxon>
        <taxon>Brassiceae</taxon>
        <taxon>Brassica</taxon>
    </lineage>
</organism>
<keyword evidence="18" id="KW-1185">Reference proteome</keyword>
<evidence type="ECO:0000256" key="7">
    <source>
        <dbReference type="ARBA" id="ARBA00022968"/>
    </source>
</evidence>
<comment type="similarity">
    <text evidence="3">Belongs to the glycosyltransferase GT106 family.</text>
</comment>
<keyword evidence="7" id="KW-0735">Signal-anchor</keyword>
<dbReference type="Pfam" id="PF10250">
    <property type="entry name" value="O-FucT"/>
    <property type="match status" value="1"/>
</dbReference>
<keyword evidence="11" id="KW-0294">Fucose metabolism</keyword>
<keyword evidence="14" id="KW-0175">Coiled coil</keyword>
<evidence type="ECO:0000256" key="12">
    <source>
        <dbReference type="ARBA" id="ARBA00023277"/>
    </source>
</evidence>
<feature type="compositionally biased region" description="Acidic residues" evidence="15">
    <location>
        <begin position="46"/>
        <end position="65"/>
    </location>
</feature>
<evidence type="ECO:0000256" key="1">
    <source>
        <dbReference type="ARBA" id="ARBA00004606"/>
    </source>
</evidence>
<keyword evidence="10" id="KW-0325">Glycoprotein</keyword>
<dbReference type="EMBL" id="JAGKQM010000009">
    <property type="protein sequence ID" value="KAH0910323.1"/>
    <property type="molecule type" value="Genomic_DNA"/>
</dbReference>
<proteinExistence type="inferred from homology"/>
<gene>
    <name evidence="17" type="ORF">HID58_033644</name>
</gene>
<evidence type="ECO:0000256" key="4">
    <source>
        <dbReference type="ARBA" id="ARBA00022676"/>
    </source>
</evidence>
<keyword evidence="9 16" id="KW-0472">Membrane</keyword>
<keyword evidence="4" id="KW-0328">Glycosyltransferase</keyword>
<evidence type="ECO:0000256" key="14">
    <source>
        <dbReference type="SAM" id="Coils"/>
    </source>
</evidence>
<dbReference type="PANTHER" id="PTHR31741">
    <property type="entry name" value="OS02G0726500 PROTEIN-RELATED"/>
    <property type="match status" value="1"/>
</dbReference>
<evidence type="ECO:0000256" key="2">
    <source>
        <dbReference type="ARBA" id="ARBA00004881"/>
    </source>
</evidence>
<dbReference type="Gene3D" id="3.40.50.11350">
    <property type="match status" value="1"/>
</dbReference>
<evidence type="ECO:0000313" key="17">
    <source>
        <dbReference type="EMBL" id="KAH0910323.1"/>
    </source>
</evidence>
<evidence type="ECO:0000256" key="15">
    <source>
        <dbReference type="SAM" id="MobiDB-lite"/>
    </source>
</evidence>
<feature type="region of interest" description="Disordered" evidence="15">
    <location>
        <begin position="1"/>
        <end position="69"/>
    </location>
</feature>
<feature type="compositionally biased region" description="Low complexity" evidence="15">
    <location>
        <begin position="22"/>
        <end position="43"/>
    </location>
</feature>
<keyword evidence="5" id="KW-0808">Transferase</keyword>
<evidence type="ECO:0000256" key="8">
    <source>
        <dbReference type="ARBA" id="ARBA00022989"/>
    </source>
</evidence>
<sequence>MNNNAEAAQEEEFSEWVVIQTSSTSSPVDASSPLSSPISQPSQGRDDDDEDSVVPVVEEEEEDESSSTVNQSFPWRVIETAKKRLKDSGIFERAPCNYVSSTRVFWSFTLICGFSLVSSLVYVKIVRWWRRLQEEKLRFLLLQLKEKDQKIKELIIEIGRLNESISSRRRVRVTHNKPPSPRVTKSRSQVWFFRVCSCILVWTCLFQLFTGLTNQISRFSLPVEPVRLLPPRRNYTSNGILRVSCNGGLNQMRAAICDMVTIARLLNLTLLVPELDKKSFWADPSDFEDVFDINHFIDSLRDEVRIIRKLPKRYSRYKLFQMPPVSWSNEKYYLHKLLPRFRKHKVIHFNRSDTRLANNGLSLHLQRLRCRVNFQGLRFTPRIEALGAKLVQILQQRGPFVALHLRYEMDMLAFSGCTHGCTEKEAEELKKMRYAYPWWKEKEIVSKERRVQGRCPLTPEEAVLVLKALGFQKDTQIYIAAGDIYGGERRLALLKESFPRIVKKEMLLDPKELQQFQNHSSQMAALDFIVSVASDTFIPTYYGNMAKVVEGHRRYHGFKKTILLNRKRLVELLDLHKNKTLSWDQFAVYVKEAHEGRRMGEPTHRKVISDKPKEEDYFYANPQEFTRVPTVNAHDHLCLLLNVTPRGVASPRVSRRIRLESSREPPLPDKSFFGDDSMATTFSFCSLDNRLRGDIVFTRKLAAYKTPKTTMADRKAARERSNRIIKRIMQERRRSSRTSYF</sequence>
<protein>
    <recommendedName>
        <fullName evidence="13">O-fucosyltransferase family protein</fullName>
    </recommendedName>
</protein>
<keyword evidence="8 16" id="KW-1133">Transmembrane helix</keyword>
<keyword evidence="6 16" id="KW-0812">Transmembrane</keyword>
<evidence type="ECO:0000256" key="11">
    <source>
        <dbReference type="ARBA" id="ARBA00023253"/>
    </source>
</evidence>
<comment type="pathway">
    <text evidence="2">Glycan metabolism.</text>
</comment>
<evidence type="ECO:0000256" key="9">
    <source>
        <dbReference type="ARBA" id="ARBA00023136"/>
    </source>
</evidence>
<dbReference type="InterPro" id="IPR024709">
    <property type="entry name" value="FucosylTrfase_pln"/>
</dbReference>
<keyword evidence="12" id="KW-0119">Carbohydrate metabolism</keyword>
<dbReference type="Proteomes" id="UP000824890">
    <property type="component" value="Unassembled WGS sequence"/>
</dbReference>
<name>A0ABQ8BZZ6_BRANA</name>
<evidence type="ECO:0000256" key="10">
    <source>
        <dbReference type="ARBA" id="ARBA00023180"/>
    </source>
</evidence>
<evidence type="ECO:0000256" key="3">
    <source>
        <dbReference type="ARBA" id="ARBA00007737"/>
    </source>
</evidence>
<feature type="coiled-coil region" evidence="14">
    <location>
        <begin position="137"/>
        <end position="164"/>
    </location>
</feature>